<feature type="transmembrane region" description="Helical" evidence="1">
    <location>
        <begin position="6"/>
        <end position="28"/>
    </location>
</feature>
<dbReference type="OrthoDB" id="2989864at2759"/>
<dbReference type="Proteomes" id="UP000799423">
    <property type="component" value="Unassembled WGS sequence"/>
</dbReference>
<reference evidence="2" key="1">
    <citation type="submission" date="2020-01" db="EMBL/GenBank/DDBJ databases">
        <authorList>
            <consortium name="DOE Joint Genome Institute"/>
            <person name="Haridas S."/>
            <person name="Albert R."/>
            <person name="Binder M."/>
            <person name="Bloem J."/>
            <person name="Labutti K."/>
            <person name="Salamov A."/>
            <person name="Andreopoulos B."/>
            <person name="Baker S.E."/>
            <person name="Barry K."/>
            <person name="Bills G."/>
            <person name="Bluhm B.H."/>
            <person name="Cannon C."/>
            <person name="Castanera R."/>
            <person name="Culley D.E."/>
            <person name="Daum C."/>
            <person name="Ezra D."/>
            <person name="Gonzalez J.B."/>
            <person name="Henrissat B."/>
            <person name="Kuo A."/>
            <person name="Liang C."/>
            <person name="Lipzen A."/>
            <person name="Lutzoni F."/>
            <person name="Magnuson J."/>
            <person name="Mondo S."/>
            <person name="Nolan M."/>
            <person name="Ohm R."/>
            <person name="Pangilinan J."/>
            <person name="Park H.-J."/>
            <person name="Ramirez L."/>
            <person name="Alfaro M."/>
            <person name="Sun H."/>
            <person name="Tritt A."/>
            <person name="Yoshinaga Y."/>
            <person name="Zwiers L.-H."/>
            <person name="Turgeon B.G."/>
            <person name="Goodwin S.B."/>
            <person name="Spatafora J.W."/>
            <person name="Crous P.W."/>
            <person name="Grigoriev I.V."/>
        </authorList>
    </citation>
    <scope>NUCLEOTIDE SEQUENCE</scope>
    <source>
        <strain evidence="2">IPT5</strain>
    </source>
</reference>
<evidence type="ECO:0000313" key="3">
    <source>
        <dbReference type="Proteomes" id="UP000799423"/>
    </source>
</evidence>
<gene>
    <name evidence="2" type="ORF">T440DRAFT_121069</name>
</gene>
<keyword evidence="3" id="KW-1185">Reference proteome</keyword>
<evidence type="ECO:0000256" key="1">
    <source>
        <dbReference type="SAM" id="Phobius"/>
    </source>
</evidence>
<feature type="transmembrane region" description="Helical" evidence="1">
    <location>
        <begin position="109"/>
        <end position="126"/>
    </location>
</feature>
<dbReference type="EMBL" id="MU006309">
    <property type="protein sequence ID" value="KAF2849967.1"/>
    <property type="molecule type" value="Genomic_DNA"/>
</dbReference>
<feature type="transmembrane region" description="Helical" evidence="1">
    <location>
        <begin position="76"/>
        <end position="97"/>
    </location>
</feature>
<organism evidence="2 3">
    <name type="scientific">Plenodomus tracheiphilus IPT5</name>
    <dbReference type="NCBI Taxonomy" id="1408161"/>
    <lineage>
        <taxon>Eukaryota</taxon>
        <taxon>Fungi</taxon>
        <taxon>Dikarya</taxon>
        <taxon>Ascomycota</taxon>
        <taxon>Pezizomycotina</taxon>
        <taxon>Dothideomycetes</taxon>
        <taxon>Pleosporomycetidae</taxon>
        <taxon>Pleosporales</taxon>
        <taxon>Pleosporineae</taxon>
        <taxon>Leptosphaeriaceae</taxon>
        <taxon>Plenodomus</taxon>
    </lineage>
</organism>
<dbReference type="InterPro" id="IPR025363">
    <property type="entry name" value="DUF4267"/>
</dbReference>
<proteinExistence type="predicted"/>
<sequence length="127" mass="13580">MPFLLSHLPTLFVASALTFGGMVPLYNAEFAIREMGIPQRIASSKEAQTIMILSMGRTTTIGLALGTFYLQGKYEVVDTLLLLLGGYLGAIDAYVCWKEGVPGKAWFRGLSGVVIATCGWCGITALG</sequence>
<keyword evidence="1" id="KW-1133">Transmembrane helix</keyword>
<evidence type="ECO:0000313" key="2">
    <source>
        <dbReference type="EMBL" id="KAF2849967.1"/>
    </source>
</evidence>
<dbReference type="AlphaFoldDB" id="A0A6A7B5L1"/>
<feature type="transmembrane region" description="Helical" evidence="1">
    <location>
        <begin position="49"/>
        <end position="70"/>
    </location>
</feature>
<accession>A0A6A7B5L1</accession>
<name>A0A6A7B5L1_9PLEO</name>
<dbReference type="Pfam" id="PF14087">
    <property type="entry name" value="DUF4267"/>
    <property type="match status" value="1"/>
</dbReference>
<protein>
    <submittedName>
        <fullName evidence="2">Uncharacterized protein</fullName>
    </submittedName>
</protein>
<keyword evidence="1" id="KW-0812">Transmembrane</keyword>
<keyword evidence="1" id="KW-0472">Membrane</keyword>